<dbReference type="InterPro" id="IPR052709">
    <property type="entry name" value="Transposase-MT_Hybrid"/>
</dbReference>
<reference evidence="2" key="1">
    <citation type="submission" date="2020-07" db="EMBL/GenBank/DDBJ databases">
        <title>Multicomponent nature underlies the extraordinary mechanical properties of spider dragline silk.</title>
        <authorList>
            <person name="Kono N."/>
            <person name="Nakamura H."/>
            <person name="Mori M."/>
            <person name="Yoshida Y."/>
            <person name="Ohtoshi R."/>
            <person name="Malay A.D."/>
            <person name="Moran D.A.P."/>
            <person name="Tomita M."/>
            <person name="Numata K."/>
            <person name="Arakawa K."/>
        </authorList>
    </citation>
    <scope>NUCLEOTIDE SEQUENCE</scope>
</reference>
<dbReference type="PANTHER" id="PTHR46060">
    <property type="entry name" value="MARINER MOS1 TRANSPOSASE-LIKE PROTEIN"/>
    <property type="match status" value="1"/>
</dbReference>
<organism evidence="2 3">
    <name type="scientific">Trichonephila clavata</name>
    <name type="common">Joro spider</name>
    <name type="synonym">Nephila clavata</name>
    <dbReference type="NCBI Taxonomy" id="2740835"/>
    <lineage>
        <taxon>Eukaryota</taxon>
        <taxon>Metazoa</taxon>
        <taxon>Ecdysozoa</taxon>
        <taxon>Arthropoda</taxon>
        <taxon>Chelicerata</taxon>
        <taxon>Arachnida</taxon>
        <taxon>Araneae</taxon>
        <taxon>Araneomorphae</taxon>
        <taxon>Entelegynae</taxon>
        <taxon>Araneoidea</taxon>
        <taxon>Nephilidae</taxon>
        <taxon>Trichonephila</taxon>
    </lineage>
</organism>
<proteinExistence type="predicted"/>
<dbReference type="InterPro" id="IPR041426">
    <property type="entry name" value="Mos1_HTH"/>
</dbReference>
<name>A0A8X6IVH8_TRICU</name>
<gene>
    <name evidence="2" type="ORF">TNCT_240931</name>
</gene>
<dbReference type="AlphaFoldDB" id="A0A8X6IVH8"/>
<evidence type="ECO:0000313" key="2">
    <source>
        <dbReference type="EMBL" id="GFR29224.1"/>
    </source>
</evidence>
<dbReference type="PANTHER" id="PTHR46060:SF1">
    <property type="entry name" value="MARINER MOS1 TRANSPOSASE-LIKE PROTEIN"/>
    <property type="match status" value="1"/>
</dbReference>
<comment type="caution">
    <text evidence="2">The sequence shown here is derived from an EMBL/GenBank/DDBJ whole genome shotgun (WGS) entry which is preliminary data.</text>
</comment>
<feature type="domain" description="Mos1 transposase HTH" evidence="1">
    <location>
        <begin position="2"/>
        <end position="25"/>
    </location>
</feature>
<dbReference type="Proteomes" id="UP000887116">
    <property type="component" value="Unassembled WGS sequence"/>
</dbReference>
<dbReference type="Gene3D" id="1.10.10.1450">
    <property type="match status" value="1"/>
</dbReference>
<protein>
    <recommendedName>
        <fullName evidence="1">Mos1 transposase HTH domain-containing protein</fullName>
    </recommendedName>
</protein>
<sequence length="68" mass="8311">MFRSMYGEETLSRRTVFQWFKRFRESRESVEDEHRSGRQLASRTMANVERVRKLLLKDIRLCVQIMTN</sequence>
<dbReference type="EMBL" id="BMAO01019229">
    <property type="protein sequence ID" value="GFR29224.1"/>
    <property type="molecule type" value="Genomic_DNA"/>
</dbReference>
<evidence type="ECO:0000313" key="3">
    <source>
        <dbReference type="Proteomes" id="UP000887116"/>
    </source>
</evidence>
<keyword evidence="3" id="KW-1185">Reference proteome</keyword>
<dbReference type="OrthoDB" id="6420373at2759"/>
<accession>A0A8X6IVH8</accession>
<evidence type="ECO:0000259" key="1">
    <source>
        <dbReference type="Pfam" id="PF17906"/>
    </source>
</evidence>
<dbReference type="Pfam" id="PF17906">
    <property type="entry name" value="HTH_48"/>
    <property type="match status" value="1"/>
</dbReference>